<organism evidence="1 2">
    <name type="scientific">Dreissena polymorpha</name>
    <name type="common">Zebra mussel</name>
    <name type="synonym">Mytilus polymorpha</name>
    <dbReference type="NCBI Taxonomy" id="45954"/>
    <lineage>
        <taxon>Eukaryota</taxon>
        <taxon>Metazoa</taxon>
        <taxon>Spiralia</taxon>
        <taxon>Lophotrochozoa</taxon>
        <taxon>Mollusca</taxon>
        <taxon>Bivalvia</taxon>
        <taxon>Autobranchia</taxon>
        <taxon>Heteroconchia</taxon>
        <taxon>Euheterodonta</taxon>
        <taxon>Imparidentia</taxon>
        <taxon>Neoheterodontei</taxon>
        <taxon>Myida</taxon>
        <taxon>Dreissenoidea</taxon>
        <taxon>Dreissenidae</taxon>
        <taxon>Dreissena</taxon>
    </lineage>
</organism>
<proteinExistence type="predicted"/>
<protein>
    <submittedName>
        <fullName evidence="1">Uncharacterized protein</fullName>
    </submittedName>
</protein>
<keyword evidence="2" id="KW-1185">Reference proteome</keyword>
<evidence type="ECO:0000313" key="1">
    <source>
        <dbReference type="EMBL" id="KAH3727040.1"/>
    </source>
</evidence>
<accession>A0A9D4CMP3</accession>
<gene>
    <name evidence="1" type="ORF">DPMN_052965</name>
</gene>
<reference evidence="1" key="2">
    <citation type="submission" date="2020-11" db="EMBL/GenBank/DDBJ databases">
        <authorList>
            <person name="McCartney M.A."/>
            <person name="Auch B."/>
            <person name="Kono T."/>
            <person name="Mallez S."/>
            <person name="Becker A."/>
            <person name="Gohl D.M."/>
            <person name="Silverstein K.A.T."/>
            <person name="Koren S."/>
            <person name="Bechman K.B."/>
            <person name="Herman A."/>
            <person name="Abrahante J.E."/>
            <person name="Garbe J."/>
        </authorList>
    </citation>
    <scope>NUCLEOTIDE SEQUENCE</scope>
    <source>
        <strain evidence="1">Duluth1</strain>
        <tissue evidence="1">Whole animal</tissue>
    </source>
</reference>
<comment type="caution">
    <text evidence="1">The sequence shown here is derived from an EMBL/GenBank/DDBJ whole genome shotgun (WGS) entry which is preliminary data.</text>
</comment>
<dbReference type="Proteomes" id="UP000828390">
    <property type="component" value="Unassembled WGS sequence"/>
</dbReference>
<reference evidence="1" key="1">
    <citation type="journal article" date="2019" name="bioRxiv">
        <title>The Genome of the Zebra Mussel, Dreissena polymorpha: A Resource for Invasive Species Research.</title>
        <authorList>
            <person name="McCartney M.A."/>
            <person name="Auch B."/>
            <person name="Kono T."/>
            <person name="Mallez S."/>
            <person name="Zhang Y."/>
            <person name="Obille A."/>
            <person name="Becker A."/>
            <person name="Abrahante J.E."/>
            <person name="Garbe J."/>
            <person name="Badalamenti J.P."/>
            <person name="Herman A."/>
            <person name="Mangelson H."/>
            <person name="Liachko I."/>
            <person name="Sullivan S."/>
            <person name="Sone E.D."/>
            <person name="Koren S."/>
            <person name="Silverstein K.A.T."/>
            <person name="Beckman K.B."/>
            <person name="Gohl D.M."/>
        </authorList>
    </citation>
    <scope>NUCLEOTIDE SEQUENCE</scope>
    <source>
        <strain evidence="1">Duluth1</strain>
        <tissue evidence="1">Whole animal</tissue>
    </source>
</reference>
<evidence type="ECO:0000313" key="2">
    <source>
        <dbReference type="Proteomes" id="UP000828390"/>
    </source>
</evidence>
<sequence>MASLDATSCRPEPQERFPSIFSVLGTAVLRHFHYIHRAIPFEILACISSQDPPRPSSTLPPPLSPSLFRRCNETTIYLRTISNRLAILPNYGSQQSQQERVEG</sequence>
<name>A0A9D4CMP3_DREPO</name>
<dbReference type="AlphaFoldDB" id="A0A9D4CMP3"/>
<dbReference type="EMBL" id="JAIWYP010000012">
    <property type="protein sequence ID" value="KAH3727040.1"/>
    <property type="molecule type" value="Genomic_DNA"/>
</dbReference>